<proteinExistence type="predicted"/>
<dbReference type="Gene3D" id="3.40.50.1820">
    <property type="entry name" value="alpha/beta hydrolase"/>
    <property type="match status" value="1"/>
</dbReference>
<name>A0A2R4MG05_9HYPH</name>
<evidence type="ECO:0000259" key="1">
    <source>
        <dbReference type="Pfam" id="PF00561"/>
    </source>
</evidence>
<organism evidence="2 3">
    <name type="scientific">Maritalea myrionectae</name>
    <dbReference type="NCBI Taxonomy" id="454601"/>
    <lineage>
        <taxon>Bacteria</taxon>
        <taxon>Pseudomonadati</taxon>
        <taxon>Pseudomonadota</taxon>
        <taxon>Alphaproteobacteria</taxon>
        <taxon>Hyphomicrobiales</taxon>
        <taxon>Devosiaceae</taxon>
        <taxon>Maritalea</taxon>
    </lineage>
</organism>
<dbReference type="Proteomes" id="UP000258927">
    <property type="component" value="Chromosome"/>
</dbReference>
<dbReference type="InterPro" id="IPR000073">
    <property type="entry name" value="AB_hydrolase_1"/>
</dbReference>
<accession>A0A2R4MG05</accession>
<dbReference type="STRING" id="1122213.GCA_000423365_02630"/>
<evidence type="ECO:0000313" key="2">
    <source>
        <dbReference type="EMBL" id="AVX04824.1"/>
    </source>
</evidence>
<keyword evidence="3" id="KW-1185">Reference proteome</keyword>
<protein>
    <recommendedName>
        <fullName evidence="1">AB hydrolase-1 domain-containing protein</fullName>
    </recommendedName>
</protein>
<dbReference type="KEGG" id="mmyr:MXMO3_02311"/>
<dbReference type="RefSeq" id="WP_162889235.1">
    <property type="nucleotide sequence ID" value="NZ_CP021330.1"/>
</dbReference>
<dbReference type="EMBL" id="CP021330">
    <property type="protein sequence ID" value="AVX04824.1"/>
    <property type="molecule type" value="Genomic_DNA"/>
</dbReference>
<reference evidence="2 3" key="1">
    <citation type="submission" date="2017-05" db="EMBL/GenBank/DDBJ databases">
        <title>Genome Analysis of Maritalea myrionectae HL2708#5.</title>
        <authorList>
            <consortium name="Cotde Inc.-PKNU"/>
            <person name="Jang D."/>
            <person name="Oh H.-M."/>
        </authorList>
    </citation>
    <scope>NUCLEOTIDE SEQUENCE [LARGE SCALE GENOMIC DNA]</scope>
    <source>
        <strain evidence="2 3">HL2708#5</strain>
    </source>
</reference>
<gene>
    <name evidence="2" type="ORF">MXMO3_02311</name>
</gene>
<dbReference type="AlphaFoldDB" id="A0A2R4MG05"/>
<evidence type="ECO:0000313" key="3">
    <source>
        <dbReference type="Proteomes" id="UP000258927"/>
    </source>
</evidence>
<feature type="domain" description="AB hydrolase-1" evidence="1">
    <location>
        <begin position="28"/>
        <end position="268"/>
    </location>
</feature>
<dbReference type="InterPro" id="IPR029058">
    <property type="entry name" value="AB_hydrolase_fold"/>
</dbReference>
<dbReference type="Pfam" id="PF00561">
    <property type="entry name" value="Abhydrolase_1"/>
    <property type="match status" value="1"/>
</dbReference>
<sequence length="295" mass="33383">MQHLTCGDGARQIAYRMQGDFDDPQKLPIICLAGYQRNMEDFAAFAEKFSSYAKRDWPIIRIDLIGRGSARKERNDRAYSTLHDAADMAEFCRAKGIEDAIWFGQGHGGQVIMALATQHPTIISGAILCDSGPIINARGLVRLRNNLDYLSKIRGKNAVRDSLRRILRVDYPNLGDGLLDQIAARTHTTNAKARLEPQFDMRLNEQLNAFDNDDVLQANWNLFDSLRNIPLLLLRTQHTDLLRTEVFQLMCKKRPDALNYEIMGEGFPALLEGADELGVIADFALHTCKWHKKRG</sequence>
<dbReference type="SUPFAM" id="SSF53474">
    <property type="entry name" value="alpha/beta-Hydrolases"/>
    <property type="match status" value="1"/>
</dbReference>